<evidence type="ECO:0000313" key="2">
    <source>
        <dbReference type="Proteomes" id="UP001345963"/>
    </source>
</evidence>
<keyword evidence="2" id="KW-1185">Reference proteome</keyword>
<protein>
    <submittedName>
        <fullName evidence="1">Uncharacterized protein</fullName>
    </submittedName>
</protein>
<gene>
    <name evidence="1" type="ORF">ATANTOWER_030210</name>
</gene>
<comment type="caution">
    <text evidence="1">The sequence shown here is derived from an EMBL/GenBank/DDBJ whole genome shotgun (WGS) entry which is preliminary data.</text>
</comment>
<dbReference type="EMBL" id="JAHUTI010067049">
    <property type="protein sequence ID" value="MED6253461.1"/>
    <property type="molecule type" value="Genomic_DNA"/>
</dbReference>
<organism evidence="1 2">
    <name type="scientific">Ataeniobius toweri</name>
    <dbReference type="NCBI Taxonomy" id="208326"/>
    <lineage>
        <taxon>Eukaryota</taxon>
        <taxon>Metazoa</taxon>
        <taxon>Chordata</taxon>
        <taxon>Craniata</taxon>
        <taxon>Vertebrata</taxon>
        <taxon>Euteleostomi</taxon>
        <taxon>Actinopterygii</taxon>
        <taxon>Neopterygii</taxon>
        <taxon>Teleostei</taxon>
        <taxon>Neoteleostei</taxon>
        <taxon>Acanthomorphata</taxon>
        <taxon>Ovalentaria</taxon>
        <taxon>Atherinomorphae</taxon>
        <taxon>Cyprinodontiformes</taxon>
        <taxon>Goodeidae</taxon>
        <taxon>Ataeniobius</taxon>
    </lineage>
</organism>
<proteinExistence type="predicted"/>
<name>A0ABU7BS28_9TELE</name>
<accession>A0ABU7BS28</accession>
<reference evidence="1 2" key="1">
    <citation type="submission" date="2021-07" db="EMBL/GenBank/DDBJ databases">
        <authorList>
            <person name="Palmer J.M."/>
        </authorList>
    </citation>
    <scope>NUCLEOTIDE SEQUENCE [LARGE SCALE GENOMIC DNA]</scope>
    <source>
        <strain evidence="1 2">AT_MEX2019</strain>
        <tissue evidence="1">Muscle</tissue>
    </source>
</reference>
<evidence type="ECO:0000313" key="1">
    <source>
        <dbReference type="EMBL" id="MED6253461.1"/>
    </source>
</evidence>
<dbReference type="Proteomes" id="UP001345963">
    <property type="component" value="Unassembled WGS sequence"/>
</dbReference>
<sequence>MVRNGWVWGEGQRVCHRRVESACNSQCGSERGWVSRDQITEGSEHDRTSVFIRMGWSQNALKWRHGQYGSEWGVATMYRNEVQSTCNRMGCGQNGTESKCFKWQHAQHVEEWSWSVWVKMRQSKRIWLDLRFFDTIEEVLKSIIVLECFRMTVSSASVLVLLVETSASSTEPVNIQLQAVSD</sequence>